<evidence type="ECO:0000313" key="10">
    <source>
        <dbReference type="EMBL" id="NDL66409.1"/>
    </source>
</evidence>
<keyword evidence="5 8" id="KW-1133">Transmembrane helix</keyword>
<dbReference type="InterPro" id="IPR050445">
    <property type="entry name" value="Bact_polysacc_biosynth/exp"/>
</dbReference>
<name>A0A7X5KL75_9FIRM</name>
<feature type="transmembrane region" description="Helical" evidence="8">
    <location>
        <begin position="30"/>
        <end position="48"/>
    </location>
</feature>
<keyword evidence="3" id="KW-1003">Cell membrane</keyword>
<evidence type="ECO:0000256" key="3">
    <source>
        <dbReference type="ARBA" id="ARBA00022475"/>
    </source>
</evidence>
<evidence type="ECO:0000313" key="11">
    <source>
        <dbReference type="Proteomes" id="UP000461585"/>
    </source>
</evidence>
<evidence type="ECO:0000256" key="4">
    <source>
        <dbReference type="ARBA" id="ARBA00022692"/>
    </source>
</evidence>
<accession>A0A7X5KL75</accession>
<dbReference type="GO" id="GO:0005886">
    <property type="term" value="C:plasma membrane"/>
    <property type="evidence" value="ECO:0007669"/>
    <property type="project" value="UniProtKB-SubCell"/>
</dbReference>
<dbReference type="AlphaFoldDB" id="A0A7X5KL75"/>
<protein>
    <recommendedName>
        <fullName evidence="9">Polysaccharide chain length determinant N-terminal domain-containing protein</fullName>
    </recommendedName>
</protein>
<sequence length="349" mass="39212">MSEPVQQHEHEYDEISIKELILAVWGQRKVVVAVAALVFALAAVYAFAFNSPSYESSTGLIMKAPKEIVTRYGSYTFPSENIGDYTNYIYSTDVARRLIGKHQLGMTEEQFNRMVQVDLVKDSNQFAIKVSHEDPETAYTLNKDLVDAFIQNLRIAFKTNAVRTFSSEMETETARLENEIRVQEKILVGLTEVLESVEPVYTLQRLLVSDPVTAAQVANRFNLDLASLSDDRMVEEFANENYFLVQAQALEVQTALVKLREEQANKQLLKQELVEEQQLLTELLDTPKEGEILNGKLDVLANNLLITSPPILPQSPVGTGKMLILAIGAVLGAMMGLFVGFFLHYWKNS</sequence>
<evidence type="ECO:0000259" key="9">
    <source>
        <dbReference type="Pfam" id="PF02706"/>
    </source>
</evidence>
<evidence type="ECO:0000256" key="6">
    <source>
        <dbReference type="ARBA" id="ARBA00023136"/>
    </source>
</evidence>
<keyword evidence="4 8" id="KW-0812">Transmembrane</keyword>
<keyword evidence="6 8" id="KW-0472">Membrane</keyword>
<evidence type="ECO:0000256" key="7">
    <source>
        <dbReference type="SAM" id="Coils"/>
    </source>
</evidence>
<keyword evidence="11" id="KW-1185">Reference proteome</keyword>
<proteinExistence type="inferred from homology"/>
<evidence type="ECO:0000256" key="2">
    <source>
        <dbReference type="ARBA" id="ARBA00006683"/>
    </source>
</evidence>
<dbReference type="Pfam" id="PF02706">
    <property type="entry name" value="Wzz"/>
    <property type="match status" value="1"/>
</dbReference>
<feature type="domain" description="Polysaccharide chain length determinant N-terminal" evidence="9">
    <location>
        <begin position="13"/>
        <end position="67"/>
    </location>
</feature>
<evidence type="ECO:0000256" key="1">
    <source>
        <dbReference type="ARBA" id="ARBA00004651"/>
    </source>
</evidence>
<comment type="similarity">
    <text evidence="2">Belongs to the CpsC/CapA family.</text>
</comment>
<dbReference type="EMBL" id="JAAEEH010000002">
    <property type="protein sequence ID" value="NDL66409.1"/>
    <property type="molecule type" value="Genomic_DNA"/>
</dbReference>
<gene>
    <name evidence="10" type="ORF">GXN74_01430</name>
</gene>
<dbReference type="PANTHER" id="PTHR32309">
    <property type="entry name" value="TYROSINE-PROTEIN KINASE"/>
    <property type="match status" value="1"/>
</dbReference>
<reference evidence="10 11" key="1">
    <citation type="submission" date="2020-01" db="EMBL/GenBank/DDBJ databases">
        <title>Anaeroalcalibacter tamaniensis gen. nov., sp. nov., moderately halophilic strictly anaerobic fermenter bacterium from mud volcano of Taman peninsula.</title>
        <authorList>
            <person name="Frolova A."/>
            <person name="Merkel A.Y."/>
            <person name="Slobodkin A.I."/>
        </authorList>
    </citation>
    <scope>NUCLEOTIDE SEQUENCE [LARGE SCALE GENOMIC DNA]</scope>
    <source>
        <strain evidence="10 11">F-3ap</strain>
    </source>
</reference>
<dbReference type="InterPro" id="IPR003856">
    <property type="entry name" value="LPS_length_determ_N"/>
</dbReference>
<comment type="subcellular location">
    <subcellularLocation>
        <location evidence="1">Cell membrane</location>
        <topology evidence="1">Multi-pass membrane protein</topology>
    </subcellularLocation>
</comment>
<evidence type="ECO:0000256" key="5">
    <source>
        <dbReference type="ARBA" id="ARBA00022989"/>
    </source>
</evidence>
<dbReference type="Proteomes" id="UP000461585">
    <property type="component" value="Unassembled WGS sequence"/>
</dbReference>
<comment type="caution">
    <text evidence="10">The sequence shown here is derived from an EMBL/GenBank/DDBJ whole genome shotgun (WGS) entry which is preliminary data.</text>
</comment>
<keyword evidence="7" id="KW-0175">Coiled coil</keyword>
<organism evidence="10 11">
    <name type="scientific">Anaerotalea alkaliphila</name>
    <dbReference type="NCBI Taxonomy" id="2662126"/>
    <lineage>
        <taxon>Bacteria</taxon>
        <taxon>Bacillati</taxon>
        <taxon>Bacillota</taxon>
        <taxon>Clostridia</taxon>
        <taxon>Eubacteriales</taxon>
        <taxon>Anaerotalea</taxon>
    </lineage>
</organism>
<feature type="transmembrane region" description="Helical" evidence="8">
    <location>
        <begin position="322"/>
        <end position="346"/>
    </location>
</feature>
<feature type="coiled-coil region" evidence="7">
    <location>
        <begin position="252"/>
        <end position="286"/>
    </location>
</feature>
<dbReference type="PANTHER" id="PTHR32309:SF13">
    <property type="entry name" value="FERRIC ENTEROBACTIN TRANSPORT PROTEIN FEPE"/>
    <property type="match status" value="1"/>
</dbReference>
<evidence type="ECO:0000256" key="8">
    <source>
        <dbReference type="SAM" id="Phobius"/>
    </source>
</evidence>
<dbReference type="RefSeq" id="WP_162369137.1">
    <property type="nucleotide sequence ID" value="NZ_JAAEEH010000002.1"/>
</dbReference>
<dbReference type="GO" id="GO:0004713">
    <property type="term" value="F:protein tyrosine kinase activity"/>
    <property type="evidence" value="ECO:0007669"/>
    <property type="project" value="TreeGrafter"/>
</dbReference>